<evidence type="ECO:0008006" key="5">
    <source>
        <dbReference type="Google" id="ProtNLM"/>
    </source>
</evidence>
<accession>A0A3S3MEX3</accession>
<feature type="region of interest" description="Disordered" evidence="1">
    <location>
        <begin position="1"/>
        <end position="25"/>
    </location>
</feature>
<dbReference type="Proteomes" id="UP000285970">
    <property type="component" value="Unassembled WGS sequence"/>
</dbReference>
<keyword evidence="2" id="KW-0812">Transmembrane</keyword>
<keyword evidence="2" id="KW-1133">Transmembrane helix</keyword>
<comment type="caution">
    <text evidence="3">The sequence shown here is derived from an EMBL/GenBank/DDBJ whole genome shotgun (WGS) entry which is preliminary data.</text>
</comment>
<evidence type="ECO:0000313" key="4">
    <source>
        <dbReference type="Proteomes" id="UP000285970"/>
    </source>
</evidence>
<evidence type="ECO:0000256" key="1">
    <source>
        <dbReference type="SAM" id="MobiDB-lite"/>
    </source>
</evidence>
<evidence type="ECO:0000313" key="3">
    <source>
        <dbReference type="EMBL" id="RWR21003.1"/>
    </source>
</evidence>
<dbReference type="EMBL" id="RBZY01000012">
    <property type="protein sequence ID" value="RWR21003.1"/>
    <property type="molecule type" value="Genomic_DNA"/>
</dbReference>
<gene>
    <name evidence="3" type="ORF">D8Y23_04835</name>
</gene>
<dbReference type="OrthoDB" id="5067659at2"/>
<organism evidence="3 4">
    <name type="scientific">Microbacterium enclense</name>
    <dbReference type="NCBI Taxonomy" id="993073"/>
    <lineage>
        <taxon>Bacteria</taxon>
        <taxon>Bacillati</taxon>
        <taxon>Actinomycetota</taxon>
        <taxon>Actinomycetes</taxon>
        <taxon>Micrococcales</taxon>
        <taxon>Microbacteriaceae</taxon>
        <taxon>Microbacterium</taxon>
    </lineage>
</organism>
<name>A0A3S3MEX3_9MICO</name>
<dbReference type="AlphaFoldDB" id="A0A3S3MEX3"/>
<feature type="transmembrane region" description="Helical" evidence="2">
    <location>
        <begin position="33"/>
        <end position="55"/>
    </location>
</feature>
<proteinExistence type="predicted"/>
<reference evidence="3 4" key="1">
    <citation type="journal article" date="2018" name="Front. Microbiol.">
        <title>Novel Insights Into Bacterial Dimethylsulfoniopropionate Catabolism in the East China Sea.</title>
        <authorList>
            <person name="Liu J."/>
            <person name="Liu J."/>
            <person name="Zhang S.H."/>
            <person name="Liang J."/>
            <person name="Lin H."/>
            <person name="Song D."/>
            <person name="Yang G.P."/>
            <person name="Todd J.D."/>
            <person name="Zhang X.H."/>
        </authorList>
    </citation>
    <scope>NUCLEOTIDE SEQUENCE [LARGE SCALE GENOMIC DNA]</scope>
    <source>
        <strain evidence="3 4">ZYFD042</strain>
    </source>
</reference>
<sequence length="277" mass="29296">MTLLEDSTAVVSHPAPAPAVDEPPTSSFPTARVILLIVALLGLTVAAVLIGEAIARADVERSVEAKMRTVMSLPESQHVGVAVEGPVLLQGIVNRYENIHVSLPNAPFVGAAADLTATLMGTHLDNAGQWVPERTTLVASLNAAQATAFYIPEDARGSMQVGFRGADMTIEMTMSSTGTRVPMSVAVTPSFESGWLSTTLSSVTVGGTTISRDDVRARFGDEGLATTQTLPVCVAEGMPRAMTVREVAVRDQRLRMDVLIDLDLWDTPEGEQPGSCL</sequence>
<dbReference type="RefSeq" id="WP_128217035.1">
    <property type="nucleotide sequence ID" value="NZ_RBZY01000012.1"/>
</dbReference>
<protein>
    <recommendedName>
        <fullName evidence="5">DUF2993 domain-containing protein</fullName>
    </recommendedName>
</protein>
<keyword evidence="2" id="KW-0472">Membrane</keyword>
<evidence type="ECO:0000256" key="2">
    <source>
        <dbReference type="SAM" id="Phobius"/>
    </source>
</evidence>